<reference evidence="1" key="1">
    <citation type="submission" date="2015-12" db="EMBL/GenBank/DDBJ databases">
        <title>Update maize B73 reference genome by single molecule sequencing technologies.</title>
        <authorList>
            <consortium name="Maize Genome Sequencing Project"/>
            <person name="Ware D."/>
        </authorList>
    </citation>
    <scope>NUCLEOTIDE SEQUENCE [LARGE SCALE GENOMIC DNA]</scope>
    <source>
        <tissue evidence="1">Seedling</tissue>
    </source>
</reference>
<dbReference type="AlphaFoldDB" id="A0A1D6E9D0"/>
<dbReference type="InParanoid" id="A0A1D6E9D0"/>
<organism evidence="1">
    <name type="scientific">Zea mays</name>
    <name type="common">Maize</name>
    <dbReference type="NCBI Taxonomy" id="4577"/>
    <lineage>
        <taxon>Eukaryota</taxon>
        <taxon>Viridiplantae</taxon>
        <taxon>Streptophyta</taxon>
        <taxon>Embryophyta</taxon>
        <taxon>Tracheophyta</taxon>
        <taxon>Spermatophyta</taxon>
        <taxon>Magnoliopsida</taxon>
        <taxon>Liliopsida</taxon>
        <taxon>Poales</taxon>
        <taxon>Poaceae</taxon>
        <taxon>PACMAD clade</taxon>
        <taxon>Panicoideae</taxon>
        <taxon>Andropogonodae</taxon>
        <taxon>Andropogoneae</taxon>
        <taxon>Tripsacinae</taxon>
        <taxon>Zea</taxon>
    </lineage>
</organism>
<name>A0A1D6E9D0_MAIZE</name>
<sequence>MAESPWGLSPFKVRERSIARASKSAIVKYSNKRKRILH</sequence>
<gene>
    <name evidence="1" type="ORF">ZEAMMB73_Zm00001d003475</name>
</gene>
<accession>A0A1D6E9D0</accession>
<protein>
    <submittedName>
        <fullName evidence="1">Uncharacterized protein</fullName>
    </submittedName>
</protein>
<dbReference type="EMBL" id="CM007648">
    <property type="protein sequence ID" value="ONM17006.1"/>
    <property type="molecule type" value="Genomic_DNA"/>
</dbReference>
<proteinExistence type="predicted"/>
<evidence type="ECO:0000313" key="1">
    <source>
        <dbReference type="EMBL" id="ONM17006.1"/>
    </source>
</evidence>